<dbReference type="AlphaFoldDB" id="A0A5B7I255"/>
<name>A0A5B7I255_PORTR</name>
<protein>
    <submittedName>
        <fullName evidence="2">Uncharacterized protein</fullName>
    </submittedName>
</protein>
<feature type="compositionally biased region" description="Polar residues" evidence="1">
    <location>
        <begin position="45"/>
        <end position="56"/>
    </location>
</feature>
<accession>A0A5B7I255</accession>
<organism evidence="2 3">
    <name type="scientific">Portunus trituberculatus</name>
    <name type="common">Swimming crab</name>
    <name type="synonym">Neptunus trituberculatus</name>
    <dbReference type="NCBI Taxonomy" id="210409"/>
    <lineage>
        <taxon>Eukaryota</taxon>
        <taxon>Metazoa</taxon>
        <taxon>Ecdysozoa</taxon>
        <taxon>Arthropoda</taxon>
        <taxon>Crustacea</taxon>
        <taxon>Multicrustacea</taxon>
        <taxon>Malacostraca</taxon>
        <taxon>Eumalacostraca</taxon>
        <taxon>Eucarida</taxon>
        <taxon>Decapoda</taxon>
        <taxon>Pleocyemata</taxon>
        <taxon>Brachyura</taxon>
        <taxon>Eubrachyura</taxon>
        <taxon>Portunoidea</taxon>
        <taxon>Portunidae</taxon>
        <taxon>Portuninae</taxon>
        <taxon>Portunus</taxon>
    </lineage>
</organism>
<comment type="caution">
    <text evidence="2">The sequence shown here is derived from an EMBL/GenBank/DDBJ whole genome shotgun (WGS) entry which is preliminary data.</text>
</comment>
<proteinExistence type="predicted"/>
<evidence type="ECO:0000313" key="3">
    <source>
        <dbReference type="Proteomes" id="UP000324222"/>
    </source>
</evidence>
<keyword evidence="3" id="KW-1185">Reference proteome</keyword>
<reference evidence="2 3" key="1">
    <citation type="submission" date="2019-05" db="EMBL/GenBank/DDBJ databases">
        <title>Another draft genome of Portunus trituberculatus and its Hox gene families provides insights of decapod evolution.</title>
        <authorList>
            <person name="Jeong J.-H."/>
            <person name="Song I."/>
            <person name="Kim S."/>
            <person name="Choi T."/>
            <person name="Kim D."/>
            <person name="Ryu S."/>
            <person name="Kim W."/>
        </authorList>
    </citation>
    <scope>NUCLEOTIDE SEQUENCE [LARGE SCALE GENOMIC DNA]</scope>
    <source>
        <tissue evidence="2">Muscle</tissue>
    </source>
</reference>
<evidence type="ECO:0000313" key="2">
    <source>
        <dbReference type="EMBL" id="MPC75038.1"/>
    </source>
</evidence>
<dbReference type="EMBL" id="VSRR010040235">
    <property type="protein sequence ID" value="MPC75038.1"/>
    <property type="molecule type" value="Genomic_DNA"/>
</dbReference>
<feature type="region of interest" description="Disordered" evidence="1">
    <location>
        <begin position="33"/>
        <end position="71"/>
    </location>
</feature>
<sequence length="71" mass="7682">MEMDTCGSGQAQQVAVCGPKLAFCTTNMDSVPEKTATPHDRHPSPNHNCFNTNDTHFSIPARDNSSGEVFT</sequence>
<evidence type="ECO:0000256" key="1">
    <source>
        <dbReference type="SAM" id="MobiDB-lite"/>
    </source>
</evidence>
<gene>
    <name evidence="2" type="ORF">E2C01_069422</name>
</gene>
<dbReference type="Proteomes" id="UP000324222">
    <property type="component" value="Unassembled WGS sequence"/>
</dbReference>